<dbReference type="InterPro" id="IPR024932">
    <property type="entry name" value="ApbE"/>
</dbReference>
<dbReference type="AlphaFoldDB" id="A0A939TBE1"/>
<comment type="catalytic activity">
    <reaction evidence="10">
        <text>L-threonyl-[protein] + FAD = FMN-L-threonyl-[protein] + AMP + H(+)</text>
        <dbReference type="Rhea" id="RHEA:36847"/>
        <dbReference type="Rhea" id="RHEA-COMP:11060"/>
        <dbReference type="Rhea" id="RHEA-COMP:11061"/>
        <dbReference type="ChEBI" id="CHEBI:15378"/>
        <dbReference type="ChEBI" id="CHEBI:30013"/>
        <dbReference type="ChEBI" id="CHEBI:57692"/>
        <dbReference type="ChEBI" id="CHEBI:74257"/>
        <dbReference type="ChEBI" id="CHEBI:456215"/>
        <dbReference type="EC" id="2.7.1.180"/>
    </reaction>
</comment>
<comment type="caution">
    <text evidence="11">The sequence shown here is derived from an EMBL/GenBank/DDBJ whole genome shotgun (WGS) entry which is preliminary data.</text>
</comment>
<accession>A0A939TBE1</accession>
<dbReference type="EC" id="2.7.1.180" evidence="2"/>
<dbReference type="EMBL" id="JAGEOJ010000020">
    <property type="protein sequence ID" value="MBO2453457.1"/>
    <property type="molecule type" value="Genomic_DNA"/>
</dbReference>
<evidence type="ECO:0000256" key="6">
    <source>
        <dbReference type="ARBA" id="ARBA00022723"/>
    </source>
</evidence>
<evidence type="ECO:0000313" key="11">
    <source>
        <dbReference type="EMBL" id="MBO2453457.1"/>
    </source>
</evidence>
<evidence type="ECO:0000256" key="9">
    <source>
        <dbReference type="ARBA" id="ARBA00031306"/>
    </source>
</evidence>
<dbReference type="SUPFAM" id="SSF143631">
    <property type="entry name" value="ApbE-like"/>
    <property type="match status" value="1"/>
</dbReference>
<dbReference type="Pfam" id="PF02424">
    <property type="entry name" value="ApbE"/>
    <property type="match status" value="2"/>
</dbReference>
<evidence type="ECO:0000256" key="8">
    <source>
        <dbReference type="ARBA" id="ARBA00022842"/>
    </source>
</evidence>
<evidence type="ECO:0000256" key="5">
    <source>
        <dbReference type="ARBA" id="ARBA00022679"/>
    </source>
</evidence>
<proteinExistence type="predicted"/>
<protein>
    <recommendedName>
        <fullName evidence="3">FAD:protein FMN transferase</fullName>
        <ecNumber evidence="2">2.7.1.180</ecNumber>
    </recommendedName>
    <alternativeName>
        <fullName evidence="9">Flavin transferase</fullName>
    </alternativeName>
</protein>
<keyword evidence="8" id="KW-0460">Magnesium</keyword>
<keyword evidence="12" id="KW-1185">Reference proteome</keyword>
<comment type="cofactor">
    <cofactor evidence="1">
        <name>Mg(2+)</name>
        <dbReference type="ChEBI" id="CHEBI:18420"/>
    </cofactor>
</comment>
<dbReference type="GO" id="GO:0046872">
    <property type="term" value="F:metal ion binding"/>
    <property type="evidence" value="ECO:0007669"/>
    <property type="project" value="UniProtKB-KW"/>
</dbReference>
<evidence type="ECO:0000256" key="3">
    <source>
        <dbReference type="ARBA" id="ARBA00016337"/>
    </source>
</evidence>
<dbReference type="PANTHER" id="PTHR30040">
    <property type="entry name" value="THIAMINE BIOSYNTHESIS LIPOPROTEIN APBE"/>
    <property type="match status" value="1"/>
</dbReference>
<keyword evidence="5 11" id="KW-0808">Transferase</keyword>
<evidence type="ECO:0000256" key="10">
    <source>
        <dbReference type="ARBA" id="ARBA00048540"/>
    </source>
</evidence>
<evidence type="ECO:0000256" key="2">
    <source>
        <dbReference type="ARBA" id="ARBA00011955"/>
    </source>
</evidence>
<keyword evidence="6" id="KW-0479">Metal-binding</keyword>
<organism evidence="11 12">
    <name type="scientific">Actinomadura barringtoniae</name>
    <dbReference type="NCBI Taxonomy" id="1427535"/>
    <lineage>
        <taxon>Bacteria</taxon>
        <taxon>Bacillati</taxon>
        <taxon>Actinomycetota</taxon>
        <taxon>Actinomycetes</taxon>
        <taxon>Streptosporangiales</taxon>
        <taxon>Thermomonosporaceae</taxon>
        <taxon>Actinomadura</taxon>
    </lineage>
</organism>
<evidence type="ECO:0000313" key="12">
    <source>
        <dbReference type="Proteomes" id="UP000669179"/>
    </source>
</evidence>
<name>A0A939TBE1_9ACTN</name>
<keyword evidence="4" id="KW-0285">Flavoprotein</keyword>
<evidence type="ECO:0000256" key="1">
    <source>
        <dbReference type="ARBA" id="ARBA00001946"/>
    </source>
</evidence>
<dbReference type="GO" id="GO:0016740">
    <property type="term" value="F:transferase activity"/>
    <property type="evidence" value="ECO:0007669"/>
    <property type="project" value="UniProtKB-KW"/>
</dbReference>
<sequence length="262" mass="28220">MPDSRPRIHHVEHVMGTVFSFVIQARRSRELNLALAQAVAWLHHVDSRFSTYRPDSQISRLADGTLTLGECDPVVSEVLAHCDALTEASGGWFTATPGGRLDPSGFVKGWAIERASTILHEAGFTDHYVNGGGDVQLRGESAPGHPWRIGLNDPADRHRLVAVVSGRDLAVATSGVSERGHHIIDPLTGRPAGELAALTLVGRHLTEVDALATAAFAMGDDAREWLRTRPDLEAFAVAHDGAVWWTPGLRDIAVLPQAPALP</sequence>
<evidence type="ECO:0000256" key="4">
    <source>
        <dbReference type="ARBA" id="ARBA00022630"/>
    </source>
</evidence>
<dbReference type="Proteomes" id="UP000669179">
    <property type="component" value="Unassembled WGS sequence"/>
</dbReference>
<gene>
    <name evidence="11" type="ORF">J4573_40635</name>
</gene>
<reference evidence="11" key="1">
    <citation type="submission" date="2021-03" db="EMBL/GenBank/DDBJ databases">
        <authorList>
            <person name="Kanchanasin P."/>
            <person name="Saeng-In P."/>
            <person name="Phongsopitanun W."/>
            <person name="Yuki M."/>
            <person name="Kudo T."/>
            <person name="Ohkuma M."/>
            <person name="Tanasupawat S."/>
        </authorList>
    </citation>
    <scope>NUCLEOTIDE SEQUENCE</scope>
    <source>
        <strain evidence="11">GKU 128</strain>
    </source>
</reference>
<keyword evidence="7" id="KW-0274">FAD</keyword>
<evidence type="ECO:0000256" key="7">
    <source>
        <dbReference type="ARBA" id="ARBA00022827"/>
    </source>
</evidence>
<dbReference type="PANTHER" id="PTHR30040:SF2">
    <property type="entry name" value="FAD:PROTEIN FMN TRANSFERASE"/>
    <property type="match status" value="1"/>
</dbReference>
<dbReference type="InterPro" id="IPR003374">
    <property type="entry name" value="ApbE-like_sf"/>
</dbReference>
<dbReference type="Gene3D" id="3.10.520.10">
    <property type="entry name" value="ApbE-like domains"/>
    <property type="match status" value="2"/>
</dbReference>